<reference evidence="8" key="2">
    <citation type="journal article" date="2023" name="IMA Fungus">
        <title>Comparative genomic study of the Penicillium genus elucidates a diverse pangenome and 15 lateral gene transfer events.</title>
        <authorList>
            <person name="Petersen C."/>
            <person name="Sorensen T."/>
            <person name="Nielsen M.R."/>
            <person name="Sondergaard T.E."/>
            <person name="Sorensen J.L."/>
            <person name="Fitzpatrick D.A."/>
            <person name="Frisvad J.C."/>
            <person name="Nielsen K.L."/>
        </authorList>
    </citation>
    <scope>NUCLEOTIDE SEQUENCE</scope>
    <source>
        <strain evidence="8">IBT 30728</strain>
    </source>
</reference>
<dbReference type="CDD" id="cd00866">
    <property type="entry name" value="PEBP_euk"/>
    <property type="match status" value="1"/>
</dbReference>
<dbReference type="Pfam" id="PF01161">
    <property type="entry name" value="PBP"/>
    <property type="match status" value="1"/>
</dbReference>
<protein>
    <recommendedName>
        <fullName evidence="5">Large ribosomal subunit protein mL38</fullName>
    </recommendedName>
</protein>
<reference evidence="8" key="1">
    <citation type="submission" date="2022-12" db="EMBL/GenBank/DDBJ databases">
        <authorList>
            <person name="Petersen C."/>
        </authorList>
    </citation>
    <scope>NUCLEOTIDE SEQUENCE</scope>
    <source>
        <strain evidence="8">IBT 30728</strain>
    </source>
</reference>
<keyword evidence="2" id="KW-0496">Mitochondrion</keyword>
<gene>
    <name evidence="8" type="ORF">N7539_003944</name>
</gene>
<dbReference type="InterPro" id="IPR036610">
    <property type="entry name" value="PEBP-like_sf"/>
</dbReference>
<accession>A0A9W9XCT9</accession>
<evidence type="ECO:0000256" key="3">
    <source>
        <dbReference type="ARBA" id="ARBA00037226"/>
    </source>
</evidence>
<dbReference type="PANTHER" id="PTHR11362:SF82">
    <property type="entry name" value="PHOSPHATIDYLETHANOLAMINE-BINDING PROTEIN 4"/>
    <property type="match status" value="1"/>
</dbReference>
<feature type="coiled-coil region" evidence="6">
    <location>
        <begin position="103"/>
        <end position="130"/>
    </location>
</feature>
<keyword evidence="9" id="KW-1185">Reference proteome</keyword>
<evidence type="ECO:0000313" key="9">
    <source>
        <dbReference type="Proteomes" id="UP001148312"/>
    </source>
</evidence>
<dbReference type="GeneID" id="81623795"/>
<evidence type="ECO:0000256" key="2">
    <source>
        <dbReference type="ARBA" id="ARBA00023128"/>
    </source>
</evidence>
<name>A0A9W9XCT9_9EURO</name>
<dbReference type="RefSeq" id="XP_056791087.1">
    <property type="nucleotide sequence ID" value="XM_056933546.1"/>
</dbReference>
<dbReference type="EMBL" id="JAPWDQ010000004">
    <property type="protein sequence ID" value="KAJ5489054.1"/>
    <property type="molecule type" value="Genomic_DNA"/>
</dbReference>
<dbReference type="Gene3D" id="3.90.280.10">
    <property type="entry name" value="PEBP-like"/>
    <property type="match status" value="1"/>
</dbReference>
<evidence type="ECO:0000256" key="5">
    <source>
        <dbReference type="ARBA" id="ARBA00039444"/>
    </source>
</evidence>
<dbReference type="InterPro" id="IPR008914">
    <property type="entry name" value="PEBP"/>
</dbReference>
<evidence type="ECO:0000313" key="8">
    <source>
        <dbReference type="EMBL" id="KAJ5489054.1"/>
    </source>
</evidence>
<comment type="function">
    <text evidence="3">Component of the mitochondrial ribosome (mitoribosome), a dedicated translation machinery responsible for the synthesis of mitochondrial genome-encoded proteins, including at least some of the essential transmembrane subunits of the mitochondrial respiratory chain. The mitoribosomes are attached to the mitochondrial inner membrane and translation products are cotranslationally integrated into the membrane.</text>
</comment>
<evidence type="ECO:0000256" key="6">
    <source>
        <dbReference type="SAM" id="Coils"/>
    </source>
</evidence>
<dbReference type="FunFam" id="3.90.280.10:FF:000004">
    <property type="entry name" value="Mitochondrial large ribosomal subunit YmL35"/>
    <property type="match status" value="1"/>
</dbReference>
<organism evidence="8 9">
    <name type="scientific">Penicillium diatomitis</name>
    <dbReference type="NCBI Taxonomy" id="2819901"/>
    <lineage>
        <taxon>Eukaryota</taxon>
        <taxon>Fungi</taxon>
        <taxon>Dikarya</taxon>
        <taxon>Ascomycota</taxon>
        <taxon>Pezizomycotina</taxon>
        <taxon>Eurotiomycetes</taxon>
        <taxon>Eurotiomycetidae</taxon>
        <taxon>Eurotiales</taxon>
        <taxon>Aspergillaceae</taxon>
        <taxon>Penicillium</taxon>
    </lineage>
</organism>
<comment type="similarity">
    <text evidence="4">Belongs to the phosphatidylethanolamine-binding protein family. Mitochondrion-specific ribosomal protein mL38 subfamily.</text>
</comment>
<evidence type="ECO:0000256" key="4">
    <source>
        <dbReference type="ARBA" id="ARBA00038016"/>
    </source>
</evidence>
<keyword evidence="6" id="KW-0175">Coiled coil</keyword>
<proteinExistence type="inferred from homology"/>
<evidence type="ECO:0000256" key="7">
    <source>
        <dbReference type="SAM" id="MobiDB-lite"/>
    </source>
</evidence>
<dbReference type="AlphaFoldDB" id="A0A9W9XCT9"/>
<dbReference type="SUPFAM" id="SSF49777">
    <property type="entry name" value="PEBP-like"/>
    <property type="match status" value="1"/>
</dbReference>
<comment type="caution">
    <text evidence="8">The sequence shown here is derived from an EMBL/GenBank/DDBJ whole genome shotgun (WGS) entry which is preliminary data.</text>
</comment>
<dbReference type="Gene3D" id="1.20.58.1180">
    <property type="match status" value="1"/>
</dbReference>
<dbReference type="PANTHER" id="PTHR11362">
    <property type="entry name" value="PHOSPHATIDYLETHANOLAMINE-BINDING PROTEIN"/>
    <property type="match status" value="1"/>
</dbReference>
<dbReference type="GO" id="GO:0005739">
    <property type="term" value="C:mitochondrion"/>
    <property type="evidence" value="ECO:0007669"/>
    <property type="project" value="UniProtKB-SubCell"/>
</dbReference>
<dbReference type="FunFam" id="1.20.58.1180:FF:000001">
    <property type="entry name" value="Mitochondrial large ribosomal subunit YmL35"/>
    <property type="match status" value="1"/>
</dbReference>
<evidence type="ECO:0000256" key="1">
    <source>
        <dbReference type="ARBA" id="ARBA00004173"/>
    </source>
</evidence>
<dbReference type="Proteomes" id="UP001148312">
    <property type="component" value="Unassembled WGS sequence"/>
</dbReference>
<dbReference type="InterPro" id="IPR035810">
    <property type="entry name" value="PEBP_euk"/>
</dbReference>
<sequence length="439" mass="50222">MAQCERASRPLLQCLRTTYIRGLPSVQARGFQSSAPASEAQVEDSQPFHKNPDPSLVSSPRLERRLMRQGVNPVGSRRRRAALQSSSNIPFEQLPYQCFQEARKVLLEDRAEKLNEIESMRQKIARVQTQSAEEAGGEQAQKSRLRAMQLHLERLKINADINDPLVKRKFEDGKGRAGSLRQFTGWRTMLMTMLPARIGDMSKPIYRFLADRKWREYRRKILVQRITQMKVTPDVLPHCDPVVDTKLYFNKRQIQPGDFVEAKTSAEAPKLDIQMFERGEKLVTIAVADPDVPNVEADSFDYKMHFLAVNVPISAVNTKVDLANLAEDSQVVLPWLAPVAQKGSPYHRLSIFIMEQKDSKPLDFAAVKANEADRDNTLLRTLQARYHLKAIGAHLFRSQWDETTLEVMQQIGYSGADVELRRKKVEPLPYKRRNPSSFR</sequence>
<feature type="region of interest" description="Disordered" evidence="7">
    <location>
        <begin position="30"/>
        <end position="59"/>
    </location>
</feature>
<comment type="subcellular location">
    <subcellularLocation>
        <location evidence="1">Mitochondrion</location>
    </subcellularLocation>
</comment>